<dbReference type="EMBL" id="JBHSFW010000001">
    <property type="protein sequence ID" value="MFC4618058.1"/>
    <property type="molecule type" value="Genomic_DNA"/>
</dbReference>
<dbReference type="RefSeq" id="WP_376845063.1">
    <property type="nucleotide sequence ID" value="NZ_JBHSFW010000001.1"/>
</dbReference>
<dbReference type="Pfam" id="PF13649">
    <property type="entry name" value="Methyltransf_25"/>
    <property type="match status" value="1"/>
</dbReference>
<dbReference type="InterPro" id="IPR029063">
    <property type="entry name" value="SAM-dependent_MTases_sf"/>
</dbReference>
<gene>
    <name evidence="4" type="ORF">ACFO4N_04860</name>
</gene>
<feature type="domain" description="Methyltransferase" evidence="3">
    <location>
        <begin position="45"/>
        <end position="139"/>
    </location>
</feature>
<evidence type="ECO:0000313" key="4">
    <source>
        <dbReference type="EMBL" id="MFC4618058.1"/>
    </source>
</evidence>
<dbReference type="GO" id="GO:0008168">
    <property type="term" value="F:methyltransferase activity"/>
    <property type="evidence" value="ECO:0007669"/>
    <property type="project" value="UniProtKB-KW"/>
</dbReference>
<evidence type="ECO:0000256" key="2">
    <source>
        <dbReference type="ARBA" id="ARBA00022679"/>
    </source>
</evidence>
<organism evidence="4 5">
    <name type="scientific">Camelliibacillus cellulosilyticus</name>
    <dbReference type="NCBI Taxonomy" id="2174486"/>
    <lineage>
        <taxon>Bacteria</taxon>
        <taxon>Bacillati</taxon>
        <taxon>Bacillota</taxon>
        <taxon>Bacilli</taxon>
        <taxon>Bacillales</taxon>
        <taxon>Sporolactobacillaceae</taxon>
        <taxon>Camelliibacillus</taxon>
    </lineage>
</organism>
<dbReference type="InterPro" id="IPR041698">
    <property type="entry name" value="Methyltransf_25"/>
</dbReference>
<name>A0ABV9GJH3_9BACL</name>
<dbReference type="GO" id="GO:0032259">
    <property type="term" value="P:methylation"/>
    <property type="evidence" value="ECO:0007669"/>
    <property type="project" value="UniProtKB-KW"/>
</dbReference>
<dbReference type="PANTHER" id="PTHR43861:SF1">
    <property type="entry name" value="TRANS-ACONITATE 2-METHYLTRANSFERASE"/>
    <property type="match status" value="1"/>
</dbReference>
<dbReference type="CDD" id="cd02440">
    <property type="entry name" value="AdoMet_MTases"/>
    <property type="match status" value="1"/>
</dbReference>
<proteinExistence type="predicted"/>
<dbReference type="Gene3D" id="3.40.50.150">
    <property type="entry name" value="Vaccinia Virus protein VP39"/>
    <property type="match status" value="1"/>
</dbReference>
<dbReference type="PANTHER" id="PTHR43861">
    <property type="entry name" value="TRANS-ACONITATE 2-METHYLTRANSFERASE-RELATED"/>
    <property type="match status" value="1"/>
</dbReference>
<sequence length="252" mass="28680">MTEPQIYSHFAAVYDRLMADAPYEEWLKWLDKKALANGLRGKRLLDLGCGTGTLTLMAARAGYQVTGVDLSEDMLAVAQAKAMAKGISLAFIQQDMRALELGQTYEVVMAFCDVLNYLTATDDVRRTFQAVYHHLTPGGLFLFDVHSVHKIDDVFQNASYCSGEEEVAYIWECFQGPHPHSVYHELSFFIQQPSGLYQRLDETHLERTFTLEIYREWLFAAGFSNVTIHADFQEKAPDDQAERWFVTATKGR</sequence>
<evidence type="ECO:0000313" key="5">
    <source>
        <dbReference type="Proteomes" id="UP001596022"/>
    </source>
</evidence>
<reference evidence="5" key="1">
    <citation type="journal article" date="2019" name="Int. J. Syst. Evol. Microbiol.">
        <title>The Global Catalogue of Microorganisms (GCM) 10K type strain sequencing project: providing services to taxonomists for standard genome sequencing and annotation.</title>
        <authorList>
            <consortium name="The Broad Institute Genomics Platform"/>
            <consortium name="The Broad Institute Genome Sequencing Center for Infectious Disease"/>
            <person name="Wu L."/>
            <person name="Ma J."/>
        </authorList>
    </citation>
    <scope>NUCLEOTIDE SEQUENCE [LARGE SCALE GENOMIC DNA]</scope>
    <source>
        <strain evidence="5">CGMCC 1.16306</strain>
    </source>
</reference>
<keyword evidence="2" id="KW-0808">Transferase</keyword>
<dbReference type="SUPFAM" id="SSF53335">
    <property type="entry name" value="S-adenosyl-L-methionine-dependent methyltransferases"/>
    <property type="match status" value="1"/>
</dbReference>
<keyword evidence="5" id="KW-1185">Reference proteome</keyword>
<dbReference type="Proteomes" id="UP001596022">
    <property type="component" value="Unassembled WGS sequence"/>
</dbReference>
<dbReference type="Gene3D" id="2.20.25.110">
    <property type="entry name" value="S-adenosyl-L-methionine-dependent methyltransferases"/>
    <property type="match status" value="1"/>
</dbReference>
<evidence type="ECO:0000256" key="1">
    <source>
        <dbReference type="ARBA" id="ARBA00022603"/>
    </source>
</evidence>
<protein>
    <submittedName>
        <fullName evidence="4">Class I SAM-dependent DNA methyltransferase</fullName>
    </submittedName>
</protein>
<evidence type="ECO:0000259" key="3">
    <source>
        <dbReference type="Pfam" id="PF13649"/>
    </source>
</evidence>
<keyword evidence="1 4" id="KW-0489">Methyltransferase</keyword>
<comment type="caution">
    <text evidence="4">The sequence shown here is derived from an EMBL/GenBank/DDBJ whole genome shotgun (WGS) entry which is preliminary data.</text>
</comment>
<accession>A0ABV9GJH3</accession>